<dbReference type="AlphaFoldDB" id="A0A1X2KR74"/>
<sequence>MRVVTPRFANIRQSYPAISRTETSNRSSILRRSVTAATYMVPAPMHQGADRYRAPCTPTEEVLASIYAEVLAQPVVPKSVR</sequence>
<keyword evidence="2" id="KW-1185">Reference proteome</keyword>
<protein>
    <submittedName>
        <fullName evidence="1">Uncharacterized protein</fullName>
    </submittedName>
</protein>
<accession>A0A1X2KR74</accession>
<reference evidence="1 2" key="1">
    <citation type="submission" date="2017-04" db="EMBL/GenBank/DDBJ databases">
        <title>The new phylogeny of genus Mycobacterium.</title>
        <authorList>
            <person name="Tortoli E."/>
            <person name="Trovato A."/>
            <person name="Cirillo D.M."/>
        </authorList>
    </citation>
    <scope>NUCLEOTIDE SEQUENCE [LARGE SCALE GENOMIC DNA]</scope>
    <source>
        <strain evidence="1 2">DSM 45247</strain>
    </source>
</reference>
<proteinExistence type="predicted"/>
<dbReference type="Proteomes" id="UP000242320">
    <property type="component" value="Unassembled WGS sequence"/>
</dbReference>
<evidence type="ECO:0000313" key="2">
    <source>
        <dbReference type="Proteomes" id="UP000242320"/>
    </source>
</evidence>
<dbReference type="EMBL" id="NCXM01000026">
    <property type="protein sequence ID" value="OSC24280.1"/>
    <property type="molecule type" value="Genomic_DNA"/>
</dbReference>
<evidence type="ECO:0000313" key="1">
    <source>
        <dbReference type="EMBL" id="OSC24280.1"/>
    </source>
</evidence>
<comment type="caution">
    <text evidence="1">The sequence shown here is derived from an EMBL/GenBank/DDBJ whole genome shotgun (WGS) entry which is preliminary data.</text>
</comment>
<name>A0A1X2KR74_9MYCO</name>
<gene>
    <name evidence="1" type="ORF">B8W69_22065</name>
</gene>
<organism evidence="1 2">
    <name type="scientific">Mycolicibacterium vulneris</name>
    <dbReference type="NCBI Taxonomy" id="547163"/>
    <lineage>
        <taxon>Bacteria</taxon>
        <taxon>Bacillati</taxon>
        <taxon>Actinomycetota</taxon>
        <taxon>Actinomycetes</taxon>
        <taxon>Mycobacteriales</taxon>
        <taxon>Mycobacteriaceae</taxon>
        <taxon>Mycolicibacterium</taxon>
    </lineage>
</organism>